<evidence type="ECO:0000313" key="3">
    <source>
        <dbReference type="EMBL" id="AEI49130.1"/>
    </source>
</evidence>
<feature type="domain" description="DUF1648" evidence="2">
    <location>
        <begin position="24"/>
        <end position="70"/>
    </location>
</feature>
<keyword evidence="1" id="KW-1133">Transmembrane helix</keyword>
<feature type="transmembrane region" description="Helical" evidence="1">
    <location>
        <begin position="140"/>
        <end position="159"/>
    </location>
</feature>
<evidence type="ECO:0000256" key="1">
    <source>
        <dbReference type="SAM" id="Phobius"/>
    </source>
</evidence>
<feature type="transmembrane region" description="Helical" evidence="1">
    <location>
        <begin position="111"/>
        <end position="128"/>
    </location>
</feature>
<dbReference type="Proteomes" id="UP000000493">
    <property type="component" value="Chromosome"/>
</dbReference>
<feature type="transmembrane region" description="Helical" evidence="1">
    <location>
        <begin position="20"/>
        <end position="38"/>
    </location>
</feature>
<proteinExistence type="predicted"/>
<dbReference type="InterPro" id="IPR012867">
    <property type="entry name" value="DUF1648"/>
</dbReference>
<evidence type="ECO:0000259" key="2">
    <source>
        <dbReference type="Pfam" id="PF07853"/>
    </source>
</evidence>
<dbReference type="AlphaFoldDB" id="A0A7U3ZKY8"/>
<reference evidence="3 4" key="2">
    <citation type="journal article" date="2012" name="Stand. Genomic Sci.">
        <title>Complete genome sequence of the aquatic bacterium Runella slithyformis type strain (LSU 4(T)).</title>
        <authorList>
            <person name="Copeland A."/>
            <person name="Zhang X."/>
            <person name="Misra M."/>
            <person name="Lapidus A."/>
            <person name="Nolan M."/>
            <person name="Lucas S."/>
            <person name="Deshpande S."/>
            <person name="Cheng J.F."/>
            <person name="Tapia R."/>
            <person name="Goodwin L.A."/>
            <person name="Pitluck S."/>
            <person name="Liolios K."/>
            <person name="Pagani I."/>
            <person name="Ivanova N."/>
            <person name="Mikhailova N."/>
            <person name="Pati A."/>
            <person name="Chen A."/>
            <person name="Palaniappan K."/>
            <person name="Land M."/>
            <person name="Hauser L."/>
            <person name="Pan C."/>
            <person name="Jeffries C.D."/>
            <person name="Detter J.C."/>
            <person name="Brambilla E.M."/>
            <person name="Rohde M."/>
            <person name="Djao O.D."/>
            <person name="Goker M."/>
            <person name="Sikorski J."/>
            <person name="Tindall B.J."/>
            <person name="Woyke T."/>
            <person name="Bristow J."/>
            <person name="Eisen J.A."/>
            <person name="Markowitz V."/>
            <person name="Hugenholtz P."/>
            <person name="Kyrpides N.C."/>
            <person name="Klenk H.P."/>
            <person name="Mavromatis K."/>
        </authorList>
    </citation>
    <scope>NUCLEOTIDE SEQUENCE [LARGE SCALE GENOMIC DNA]</scope>
    <source>
        <strain evidence="4">ATCC 29530 / DSM 19594 / LMG 11500 / NCIMB 11436 / LSU 4</strain>
    </source>
</reference>
<dbReference type="EMBL" id="CP002859">
    <property type="protein sequence ID" value="AEI49130.1"/>
    <property type="molecule type" value="Genomic_DNA"/>
</dbReference>
<organism evidence="3 4">
    <name type="scientific">Runella slithyformis (strain ATCC 29530 / DSM 19594 / LMG 11500 / NCIMB 11436 / LSU 4)</name>
    <dbReference type="NCBI Taxonomy" id="761193"/>
    <lineage>
        <taxon>Bacteria</taxon>
        <taxon>Pseudomonadati</taxon>
        <taxon>Bacteroidota</taxon>
        <taxon>Cytophagia</taxon>
        <taxon>Cytophagales</taxon>
        <taxon>Spirosomataceae</taxon>
        <taxon>Runella</taxon>
    </lineage>
</organism>
<sequence>MEERPKIKLELTTADKIFEIIGWLLTISLWGLTITNYANLPDTIPTHYNGAGQADGFGGRATILTLPLIATVLFVGMTILNKFHHIFNYPTNITQDNALRQYTNATRMIRYLKLIIVVIFGLIAFKTIQNANGQANELGIWFLPMTLGLIFIPLIYFVVKSLKATK</sequence>
<protein>
    <recommendedName>
        <fullName evidence="2">DUF1648 domain-containing protein</fullName>
    </recommendedName>
</protein>
<accession>A0A7U3ZKY8</accession>
<evidence type="ECO:0000313" key="4">
    <source>
        <dbReference type="Proteomes" id="UP000000493"/>
    </source>
</evidence>
<keyword evidence="1" id="KW-0812">Transmembrane</keyword>
<dbReference type="KEGG" id="rsi:Runsl_2733"/>
<feature type="transmembrane region" description="Helical" evidence="1">
    <location>
        <begin position="58"/>
        <end position="80"/>
    </location>
</feature>
<keyword evidence="1" id="KW-0472">Membrane</keyword>
<dbReference type="Pfam" id="PF07853">
    <property type="entry name" value="DUF1648"/>
    <property type="match status" value="1"/>
</dbReference>
<keyword evidence="4" id="KW-1185">Reference proteome</keyword>
<reference evidence="4" key="1">
    <citation type="submission" date="2011-06" db="EMBL/GenBank/DDBJ databases">
        <title>The complete genome of chromosome of Runella slithyformis DSM 19594.</title>
        <authorList>
            <consortium name="US DOE Joint Genome Institute (JGI-PGF)"/>
            <person name="Lucas S."/>
            <person name="Han J."/>
            <person name="Lapidus A."/>
            <person name="Bruce D."/>
            <person name="Goodwin L."/>
            <person name="Pitluck S."/>
            <person name="Peters L."/>
            <person name="Kyrpides N."/>
            <person name="Mavromatis K."/>
            <person name="Ivanova N."/>
            <person name="Ovchinnikova G."/>
            <person name="Zhang X."/>
            <person name="Misra M."/>
            <person name="Detter J.C."/>
            <person name="Tapia R."/>
            <person name="Han C."/>
            <person name="Land M."/>
            <person name="Hauser L."/>
            <person name="Markowitz V."/>
            <person name="Cheng J.-F."/>
            <person name="Hugenholtz P."/>
            <person name="Woyke T."/>
            <person name="Wu D."/>
            <person name="Tindall B."/>
            <person name="Faehrich R."/>
            <person name="Brambilla E."/>
            <person name="Klenk H.-P."/>
            <person name="Eisen J.A."/>
        </authorList>
    </citation>
    <scope>NUCLEOTIDE SEQUENCE [LARGE SCALE GENOMIC DNA]</scope>
    <source>
        <strain evidence="4">ATCC 29530 / DSM 19594 / LMG 11500 / NCIMB 11436 / LSU 4</strain>
    </source>
</reference>
<name>A0A7U3ZKY8_RUNSL</name>
<gene>
    <name evidence="3" type="ordered locus">Runsl_2733</name>
</gene>